<reference evidence="1" key="1">
    <citation type="submission" date="2020-11" db="EMBL/GenBank/DDBJ databases">
        <authorList>
            <person name="Konstantinou D."/>
            <person name="Gkelis S."/>
            <person name="Popin R."/>
            <person name="Fewer D."/>
            <person name="Sivonen K."/>
        </authorList>
    </citation>
    <scope>NUCLEOTIDE SEQUENCE</scope>
    <source>
        <strain evidence="1">TAU-MAC 1115</strain>
    </source>
</reference>
<dbReference type="PANTHER" id="PTHR34123:SF1">
    <property type="entry name" value="OS04G0578200 PROTEIN"/>
    <property type="match status" value="1"/>
</dbReference>
<dbReference type="InterPro" id="IPR032710">
    <property type="entry name" value="NTF2-like_dom_sf"/>
</dbReference>
<sequence length="127" mass="15088">MHVIQQVKADYARFPQAQSYDLYAENVYFKDPMNEFRGVARYQRMIGFIEQWFRNIDLELHGVEQPTTDTFITRWTLHFTAPIPWQPRISIPGWSELKLNTSGLICSHIDYWNCSRWAVLKQLFSAT</sequence>
<dbReference type="Proteomes" id="UP000717364">
    <property type="component" value="Unassembled WGS sequence"/>
</dbReference>
<accession>A0A947GLS2</accession>
<dbReference type="PANTHER" id="PTHR34123">
    <property type="entry name" value="OS04G0578200 PROTEIN"/>
    <property type="match status" value="1"/>
</dbReference>
<keyword evidence="2" id="KW-1185">Reference proteome</keyword>
<name>A0A947GLS2_9CYAN</name>
<organism evidence="1 2">
    <name type="scientific">Leptothoe spongobia TAU-MAC 1115</name>
    <dbReference type="NCBI Taxonomy" id="1967444"/>
    <lineage>
        <taxon>Bacteria</taxon>
        <taxon>Bacillati</taxon>
        <taxon>Cyanobacteriota</taxon>
        <taxon>Cyanophyceae</taxon>
        <taxon>Nodosilineales</taxon>
        <taxon>Cymatolegaceae</taxon>
        <taxon>Leptothoe</taxon>
        <taxon>Leptothoe spongobia</taxon>
    </lineage>
</organism>
<dbReference type="Gene3D" id="3.10.450.50">
    <property type="match status" value="1"/>
</dbReference>
<dbReference type="Pfam" id="PF10184">
    <property type="entry name" value="DUF2358"/>
    <property type="match status" value="1"/>
</dbReference>
<dbReference type="SUPFAM" id="SSF54427">
    <property type="entry name" value="NTF2-like"/>
    <property type="match status" value="1"/>
</dbReference>
<comment type="caution">
    <text evidence="1">The sequence shown here is derived from an EMBL/GenBank/DDBJ whole genome shotgun (WGS) entry which is preliminary data.</text>
</comment>
<dbReference type="EMBL" id="JADOES010000009">
    <property type="protein sequence ID" value="MBT9315071.1"/>
    <property type="molecule type" value="Genomic_DNA"/>
</dbReference>
<protein>
    <submittedName>
        <fullName evidence="1">DUF2358 domain-containing protein</fullName>
    </submittedName>
</protein>
<evidence type="ECO:0000313" key="1">
    <source>
        <dbReference type="EMBL" id="MBT9315071.1"/>
    </source>
</evidence>
<evidence type="ECO:0000313" key="2">
    <source>
        <dbReference type="Proteomes" id="UP000717364"/>
    </source>
</evidence>
<gene>
    <name evidence="1" type="ORF">IXB50_06505</name>
</gene>
<dbReference type="AlphaFoldDB" id="A0A947GLS2"/>
<reference evidence="1" key="2">
    <citation type="journal article" date="2021" name="Mar. Drugs">
        <title>Genome Reduction and Secondary Metabolism of the Marine Sponge-Associated Cyanobacterium Leptothoe.</title>
        <authorList>
            <person name="Konstantinou D."/>
            <person name="Popin R.V."/>
            <person name="Fewer D.P."/>
            <person name="Sivonen K."/>
            <person name="Gkelis S."/>
        </authorList>
    </citation>
    <scope>NUCLEOTIDE SEQUENCE</scope>
    <source>
        <strain evidence="1">TAU-MAC 1115</strain>
    </source>
</reference>
<dbReference type="InterPro" id="IPR018790">
    <property type="entry name" value="DUF2358"/>
</dbReference>
<proteinExistence type="predicted"/>